<evidence type="ECO:0000259" key="2">
    <source>
        <dbReference type="PROSITE" id="PS50110"/>
    </source>
</evidence>
<dbReference type="SUPFAM" id="SSF52172">
    <property type="entry name" value="CheY-like"/>
    <property type="match status" value="1"/>
</dbReference>
<dbReference type="Gene3D" id="3.40.50.2300">
    <property type="match status" value="1"/>
</dbReference>
<evidence type="ECO:0000256" key="1">
    <source>
        <dbReference type="ARBA" id="ARBA00022553"/>
    </source>
</evidence>
<dbReference type="PANTHER" id="PTHR44591">
    <property type="entry name" value="STRESS RESPONSE REGULATOR PROTEIN 1"/>
    <property type="match status" value="1"/>
</dbReference>
<dbReference type="PANTHER" id="PTHR44591:SF3">
    <property type="entry name" value="RESPONSE REGULATORY DOMAIN-CONTAINING PROTEIN"/>
    <property type="match status" value="1"/>
</dbReference>
<dbReference type="InterPro" id="IPR001789">
    <property type="entry name" value="Sig_transdc_resp-reg_receiver"/>
</dbReference>
<keyword evidence="1" id="KW-0597">Phosphoprotein</keyword>
<reference evidence="3" key="1">
    <citation type="journal article" date="2015" name="Nature">
        <title>Complex archaea that bridge the gap between prokaryotes and eukaryotes.</title>
        <authorList>
            <person name="Spang A."/>
            <person name="Saw J.H."/>
            <person name="Jorgensen S.L."/>
            <person name="Zaremba-Niedzwiedzka K."/>
            <person name="Martijn J."/>
            <person name="Lind A.E."/>
            <person name="van Eijk R."/>
            <person name="Schleper C."/>
            <person name="Guy L."/>
            <person name="Ettema T.J."/>
        </authorList>
    </citation>
    <scope>NUCLEOTIDE SEQUENCE</scope>
</reference>
<organism evidence="3">
    <name type="scientific">marine sediment metagenome</name>
    <dbReference type="NCBI Taxonomy" id="412755"/>
    <lineage>
        <taxon>unclassified sequences</taxon>
        <taxon>metagenomes</taxon>
        <taxon>ecological metagenomes</taxon>
    </lineage>
</organism>
<dbReference type="PROSITE" id="PS50110">
    <property type="entry name" value="RESPONSE_REGULATORY"/>
    <property type="match status" value="1"/>
</dbReference>
<gene>
    <name evidence="3" type="ORF">LCGC14_1495810</name>
</gene>
<comment type="caution">
    <text evidence="3">The sequence shown here is derived from an EMBL/GenBank/DDBJ whole genome shotgun (WGS) entry which is preliminary data.</text>
</comment>
<evidence type="ECO:0000313" key="3">
    <source>
        <dbReference type="EMBL" id="KKM64987.1"/>
    </source>
</evidence>
<dbReference type="SMART" id="SM00448">
    <property type="entry name" value="REC"/>
    <property type="match status" value="1"/>
</dbReference>
<sequence>MKSLILAVDDDSVVLDNLKTTLELNNYIVITAQNGQEALDMLGELEGFPDLIISDIMMPIMDGYDFFKVVSNDPRWNTIPFLFLSVKTSPTDIIFGKLLGVDDYLIKPFRGQDLLAIITGKISRRKRTESIKNKVTELLTSLNITPPGIPVEKKKIILIEVSWDDFYGPKLISHYPKKEDFGFSLEDIGTQLYQSVQAIYGNSKITKGEGLLINIENIKNDGYIYFDSYPDLAFRSGEKQFMIGLIAPSINYLESLKIKAILKELSPKIKEKRDWNIQFYWEKIVSVLSIQTIS</sequence>
<dbReference type="InterPro" id="IPR011006">
    <property type="entry name" value="CheY-like_superfamily"/>
</dbReference>
<dbReference type="GO" id="GO:0000160">
    <property type="term" value="P:phosphorelay signal transduction system"/>
    <property type="evidence" value="ECO:0007669"/>
    <property type="project" value="InterPro"/>
</dbReference>
<dbReference type="EMBL" id="LAZR01010801">
    <property type="protein sequence ID" value="KKM64987.1"/>
    <property type="molecule type" value="Genomic_DNA"/>
</dbReference>
<name>A0A0F9M716_9ZZZZ</name>
<dbReference type="AlphaFoldDB" id="A0A0F9M716"/>
<dbReference type="Pfam" id="PF00072">
    <property type="entry name" value="Response_reg"/>
    <property type="match status" value="1"/>
</dbReference>
<accession>A0A0F9M716</accession>
<proteinExistence type="predicted"/>
<feature type="domain" description="Response regulatory" evidence="2">
    <location>
        <begin position="4"/>
        <end position="122"/>
    </location>
</feature>
<dbReference type="CDD" id="cd17574">
    <property type="entry name" value="REC_OmpR"/>
    <property type="match status" value="1"/>
</dbReference>
<protein>
    <recommendedName>
        <fullName evidence="2">Response regulatory domain-containing protein</fullName>
    </recommendedName>
</protein>
<dbReference type="InterPro" id="IPR050595">
    <property type="entry name" value="Bact_response_regulator"/>
</dbReference>